<organism evidence="1 2">
    <name type="scientific">Camellia lanceoleosa</name>
    <dbReference type="NCBI Taxonomy" id="1840588"/>
    <lineage>
        <taxon>Eukaryota</taxon>
        <taxon>Viridiplantae</taxon>
        <taxon>Streptophyta</taxon>
        <taxon>Embryophyta</taxon>
        <taxon>Tracheophyta</taxon>
        <taxon>Spermatophyta</taxon>
        <taxon>Magnoliopsida</taxon>
        <taxon>eudicotyledons</taxon>
        <taxon>Gunneridae</taxon>
        <taxon>Pentapetalae</taxon>
        <taxon>asterids</taxon>
        <taxon>Ericales</taxon>
        <taxon>Theaceae</taxon>
        <taxon>Camellia</taxon>
    </lineage>
</organism>
<evidence type="ECO:0000313" key="1">
    <source>
        <dbReference type="EMBL" id="KAI8008488.1"/>
    </source>
</evidence>
<proteinExistence type="predicted"/>
<dbReference type="EMBL" id="CM045764">
    <property type="protein sequence ID" value="KAI8008488.1"/>
    <property type="molecule type" value="Genomic_DNA"/>
</dbReference>
<reference evidence="1 2" key="1">
    <citation type="journal article" date="2022" name="Plant J.">
        <title>Chromosome-level genome of Camellia lanceoleosa provides a valuable resource for understanding genome evolution and self-incompatibility.</title>
        <authorList>
            <person name="Gong W."/>
            <person name="Xiao S."/>
            <person name="Wang L."/>
            <person name="Liao Z."/>
            <person name="Chang Y."/>
            <person name="Mo W."/>
            <person name="Hu G."/>
            <person name="Li W."/>
            <person name="Zhao G."/>
            <person name="Zhu H."/>
            <person name="Hu X."/>
            <person name="Ji K."/>
            <person name="Xiang X."/>
            <person name="Song Q."/>
            <person name="Yuan D."/>
            <person name="Jin S."/>
            <person name="Zhang L."/>
        </authorList>
    </citation>
    <scope>NUCLEOTIDE SEQUENCE [LARGE SCALE GENOMIC DNA]</scope>
    <source>
        <strain evidence="1">SQ_2022a</strain>
    </source>
</reference>
<protein>
    <submittedName>
        <fullName evidence="1">Uncharacterized protein</fullName>
    </submittedName>
</protein>
<comment type="caution">
    <text evidence="1">The sequence shown here is derived from an EMBL/GenBank/DDBJ whole genome shotgun (WGS) entry which is preliminary data.</text>
</comment>
<keyword evidence="2" id="KW-1185">Reference proteome</keyword>
<sequence length="581" mass="64336">MEDPREENWEIQEYTSSDEGESNTNTRSSRVSWILDKGLNLGKKIVITGIVISSAPLVLPPLVVISALGFGLSVPFGFAFASYACTQKLMDKLLPYPTSSSSYPLMSENGTVLSKEEKEEPMKEVEESVKEVGYGEDFGDYLDASKAEDYGNQSTEKNEEEPMNLNVIVDEKVKEKVSEEDVAIGEYLEGEDHDEGTLNLEGKFEVKIEDEEEEPVMERSNGPPLEELSVEDNVDQVVVSVDEDGKNASVESDLVEERGGEIAKEINAKNFTAIIEEMETPLVEDTSMKLEMKRAEDERKLEGPKESKEIIQERGNKENVEMGSMIEGNRDDKKNVEHVVVIEDPIEDLNGSINEKRLGEAVEMENSKAAMESGGTKNQIGSVVQKGPKENKEIIQERGNKENVEMGSMIEGNRDDKKNVEHVVVIEDPIEDLNGSINEKRLGEAVEMENNKAAMESGGTKNQIGSVVQKEPKGSAEFLELDVSVEVHEIKDAGIDSETDTPMPASKVLLSEEKIWEQIDALRTIVGYKAAPHATCAEELKALYIFTGVEPSEPVSYKNQPSDLMEVNDKLLFLMSIVGVK</sequence>
<accession>A0ACC0H6P6</accession>
<gene>
    <name evidence="1" type="ORF">LOK49_LG07G01782</name>
</gene>
<dbReference type="Proteomes" id="UP001060215">
    <property type="component" value="Chromosome 7"/>
</dbReference>
<name>A0ACC0H6P6_9ERIC</name>
<evidence type="ECO:0000313" key="2">
    <source>
        <dbReference type="Proteomes" id="UP001060215"/>
    </source>
</evidence>